<dbReference type="EMBL" id="JAEVFJ010000036">
    <property type="protein sequence ID" value="KAH8091356.1"/>
    <property type="molecule type" value="Genomic_DNA"/>
</dbReference>
<gene>
    <name evidence="2" type="ORF">BXZ70DRAFT_953235</name>
</gene>
<evidence type="ECO:0000313" key="3">
    <source>
        <dbReference type="Proteomes" id="UP000813824"/>
    </source>
</evidence>
<organism evidence="2 3">
    <name type="scientific">Cristinia sonorae</name>
    <dbReference type="NCBI Taxonomy" id="1940300"/>
    <lineage>
        <taxon>Eukaryota</taxon>
        <taxon>Fungi</taxon>
        <taxon>Dikarya</taxon>
        <taxon>Basidiomycota</taxon>
        <taxon>Agaricomycotina</taxon>
        <taxon>Agaricomycetes</taxon>
        <taxon>Agaricomycetidae</taxon>
        <taxon>Agaricales</taxon>
        <taxon>Pleurotineae</taxon>
        <taxon>Stephanosporaceae</taxon>
        <taxon>Cristinia</taxon>
    </lineage>
</organism>
<comment type="caution">
    <text evidence="2">The sequence shown here is derived from an EMBL/GenBank/DDBJ whole genome shotgun (WGS) entry which is preliminary data.</text>
</comment>
<reference evidence="2" key="1">
    <citation type="journal article" date="2021" name="New Phytol.">
        <title>Evolutionary innovations through gain and loss of genes in the ectomycorrhizal Boletales.</title>
        <authorList>
            <person name="Wu G."/>
            <person name="Miyauchi S."/>
            <person name="Morin E."/>
            <person name="Kuo A."/>
            <person name="Drula E."/>
            <person name="Varga T."/>
            <person name="Kohler A."/>
            <person name="Feng B."/>
            <person name="Cao Y."/>
            <person name="Lipzen A."/>
            <person name="Daum C."/>
            <person name="Hundley H."/>
            <person name="Pangilinan J."/>
            <person name="Johnson J."/>
            <person name="Barry K."/>
            <person name="LaButti K."/>
            <person name="Ng V."/>
            <person name="Ahrendt S."/>
            <person name="Min B."/>
            <person name="Choi I.G."/>
            <person name="Park H."/>
            <person name="Plett J.M."/>
            <person name="Magnuson J."/>
            <person name="Spatafora J.W."/>
            <person name="Nagy L.G."/>
            <person name="Henrissat B."/>
            <person name="Grigoriev I.V."/>
            <person name="Yang Z.L."/>
            <person name="Xu J."/>
            <person name="Martin F.M."/>
        </authorList>
    </citation>
    <scope>NUCLEOTIDE SEQUENCE</scope>
    <source>
        <strain evidence="2">KKN 215</strain>
    </source>
</reference>
<feature type="region of interest" description="Disordered" evidence="1">
    <location>
        <begin position="164"/>
        <end position="187"/>
    </location>
</feature>
<name>A0A8K0UJ24_9AGAR</name>
<proteinExistence type="predicted"/>
<sequence length="290" mass="32030">MMCFTRPCCDRTGPTMTVVFPEGSCVNYLVSVRIQPNGSLTELSPMLAAGRHPNLRCNGPLEMSLGCHTTTSRICSRRAGRLRQPPTLYLKFLVFEWTTPDSTTTHRSCSCTQPLAPPNLIIMPLDAHEYVRCKDYALELNRWLAGSGPHPGRAPVTYPQYRERHADAPNPDAHPPPPRIAAASRATGQDISMTDRAFFTLLEHNAIPITEAALNASPLRTEWDLTLEAEGASATVADGTGAEGFRQDVVVAAEDFRLDAVAAAEDITIMDFTTTLRQHTRRLQEVMPWM</sequence>
<dbReference type="Proteomes" id="UP000813824">
    <property type="component" value="Unassembled WGS sequence"/>
</dbReference>
<evidence type="ECO:0000313" key="2">
    <source>
        <dbReference type="EMBL" id="KAH8091356.1"/>
    </source>
</evidence>
<protein>
    <submittedName>
        <fullName evidence="2">Uncharacterized protein</fullName>
    </submittedName>
</protein>
<keyword evidence="3" id="KW-1185">Reference proteome</keyword>
<dbReference type="AlphaFoldDB" id="A0A8K0UJ24"/>
<evidence type="ECO:0000256" key="1">
    <source>
        <dbReference type="SAM" id="MobiDB-lite"/>
    </source>
</evidence>
<accession>A0A8K0UJ24</accession>